<feature type="compositionally biased region" description="Basic residues" evidence="7">
    <location>
        <begin position="8"/>
        <end position="22"/>
    </location>
</feature>
<evidence type="ECO:0000313" key="8">
    <source>
        <dbReference type="EMBL" id="CAB0019442.1"/>
    </source>
</evidence>
<keyword evidence="6" id="KW-0175">Coiled coil</keyword>
<dbReference type="Proteomes" id="UP000479000">
    <property type="component" value="Unassembled WGS sequence"/>
</dbReference>
<feature type="region of interest" description="Disordered" evidence="7">
    <location>
        <begin position="133"/>
        <end position="153"/>
    </location>
</feature>
<dbReference type="Pfam" id="PF07767">
    <property type="entry name" value="Nop53"/>
    <property type="match status" value="1"/>
</dbReference>
<evidence type="ECO:0000256" key="2">
    <source>
        <dbReference type="ARBA" id="ARBA00018339"/>
    </source>
</evidence>
<comment type="function">
    <text evidence="5">May play a role in ribosome biogenesis.</text>
</comment>
<evidence type="ECO:0000256" key="6">
    <source>
        <dbReference type="SAM" id="Coils"/>
    </source>
</evidence>
<dbReference type="PANTHER" id="PTHR14211:SF7">
    <property type="entry name" value="RIBOSOME BIOGENESIS PROTEIN NOP53"/>
    <property type="match status" value="1"/>
</dbReference>
<feature type="compositionally biased region" description="Basic and acidic residues" evidence="7">
    <location>
        <begin position="133"/>
        <end position="144"/>
    </location>
</feature>
<comment type="subcellular location">
    <subcellularLocation>
        <location evidence="5">Nucleus</location>
        <location evidence="5">Nucleolus</location>
    </subcellularLocation>
    <subcellularLocation>
        <location evidence="5">Nucleus</location>
        <location evidence="5">Nucleoplasm</location>
    </subcellularLocation>
</comment>
<dbReference type="GO" id="GO:0005730">
    <property type="term" value="C:nucleolus"/>
    <property type="evidence" value="ECO:0007669"/>
    <property type="project" value="UniProtKB-SubCell"/>
</dbReference>
<keyword evidence="9" id="KW-1185">Reference proteome</keyword>
<evidence type="ECO:0000256" key="3">
    <source>
        <dbReference type="ARBA" id="ARBA00022517"/>
    </source>
</evidence>
<feature type="coiled-coil region" evidence="6">
    <location>
        <begin position="351"/>
        <end position="378"/>
    </location>
</feature>
<dbReference type="AlphaFoldDB" id="A0A6H5HMA6"/>
<gene>
    <name evidence="8" type="ORF">NTEN_LOCUS23154</name>
</gene>
<accession>A0A6H5HMA6</accession>
<dbReference type="PANTHER" id="PTHR14211">
    <property type="entry name" value="GLIOMA SUPPRESSOR CANDIDATE REGION GENE 2"/>
    <property type="match status" value="1"/>
</dbReference>
<evidence type="ECO:0000256" key="1">
    <source>
        <dbReference type="ARBA" id="ARBA00008838"/>
    </source>
</evidence>
<dbReference type="PIRSF" id="PIRSF017302">
    <property type="entry name" value="Gltscr2"/>
    <property type="match status" value="1"/>
</dbReference>
<dbReference type="OrthoDB" id="5072at2759"/>
<dbReference type="GO" id="GO:0008097">
    <property type="term" value="F:5S rRNA binding"/>
    <property type="evidence" value="ECO:0007669"/>
    <property type="project" value="TreeGrafter"/>
</dbReference>
<evidence type="ECO:0000256" key="4">
    <source>
        <dbReference type="ARBA" id="ARBA00023242"/>
    </source>
</evidence>
<dbReference type="GO" id="GO:0000027">
    <property type="term" value="P:ribosomal large subunit assembly"/>
    <property type="evidence" value="ECO:0007669"/>
    <property type="project" value="UniProtKB-UniRule"/>
</dbReference>
<feature type="compositionally biased region" description="Basic and acidic residues" evidence="7">
    <location>
        <begin position="38"/>
        <end position="52"/>
    </location>
</feature>
<keyword evidence="4 5" id="KW-0539">Nucleus</keyword>
<proteinExistence type="inferred from homology"/>
<feature type="region of interest" description="Disordered" evidence="7">
    <location>
        <begin position="1"/>
        <end position="52"/>
    </location>
</feature>
<reference evidence="8 9" key="1">
    <citation type="submission" date="2020-02" db="EMBL/GenBank/DDBJ databases">
        <authorList>
            <person name="Ferguson B K."/>
        </authorList>
    </citation>
    <scope>NUCLEOTIDE SEQUENCE [LARGE SCALE GENOMIC DNA]</scope>
</reference>
<evidence type="ECO:0000256" key="5">
    <source>
        <dbReference type="PIRNR" id="PIRNR017302"/>
    </source>
</evidence>
<keyword evidence="3 5" id="KW-0690">Ribosome biogenesis</keyword>
<dbReference type="EMBL" id="CADCXU010033961">
    <property type="protein sequence ID" value="CAB0019442.1"/>
    <property type="molecule type" value="Genomic_DNA"/>
</dbReference>
<evidence type="ECO:0000313" key="9">
    <source>
        <dbReference type="Proteomes" id="UP000479000"/>
    </source>
</evidence>
<sequence>MSITVERNKRKRVSKRRRKDWRKHSDIQDVDDFLNQQRQEERIGGPASAKKDEELFVIDEQTANELQHGAALSKKERARSRSLTCYKHLEPMTAVPDPIAKRNRVRTKEERESVILKNIREKKRLAGYVTKKELQSKKDREQALKKKKKQPKGTVFKEDVWNEKDEKPEWLNKDTLEHNLNKLKLVKVRTPKGVFKKKSVLPPVEVPHPGTSYNPSYEDHQDLLKAVVDKEVSLEKKEAHLTRVTSACFEKVTPAEKEARWIEEMSQGLFKEESELDVEIKEEKLSDDEDAKENLKLSINPPTDRLKAKTRKQRRIQKMLREEALKRKQVKEEKKKITDIYRLKKLHSAIEKTMEKQKIMLERRKKLAEKNIARTKRLGPREFLEPDPDFSRPCELRSSLNMIKKQGNLLADRYLSLQKRNILPPGKKNLGFVNHDCVTLIIIAVIIRF</sequence>
<name>A0A6H5HMA6_9HEMI</name>
<dbReference type="InterPro" id="IPR011687">
    <property type="entry name" value="Nop53/GLTSCR2"/>
</dbReference>
<organism evidence="8 9">
    <name type="scientific">Nesidiocoris tenuis</name>
    <dbReference type="NCBI Taxonomy" id="355587"/>
    <lineage>
        <taxon>Eukaryota</taxon>
        <taxon>Metazoa</taxon>
        <taxon>Ecdysozoa</taxon>
        <taxon>Arthropoda</taxon>
        <taxon>Hexapoda</taxon>
        <taxon>Insecta</taxon>
        <taxon>Pterygota</taxon>
        <taxon>Neoptera</taxon>
        <taxon>Paraneoptera</taxon>
        <taxon>Hemiptera</taxon>
        <taxon>Heteroptera</taxon>
        <taxon>Panheteroptera</taxon>
        <taxon>Cimicomorpha</taxon>
        <taxon>Miridae</taxon>
        <taxon>Dicyphina</taxon>
        <taxon>Nesidiocoris</taxon>
    </lineage>
</organism>
<dbReference type="GO" id="GO:0005654">
    <property type="term" value="C:nucleoplasm"/>
    <property type="evidence" value="ECO:0007669"/>
    <property type="project" value="UniProtKB-SubCell"/>
</dbReference>
<dbReference type="GO" id="GO:0006364">
    <property type="term" value="P:rRNA processing"/>
    <property type="evidence" value="ECO:0007669"/>
    <property type="project" value="TreeGrafter"/>
</dbReference>
<evidence type="ECO:0000256" key="7">
    <source>
        <dbReference type="SAM" id="MobiDB-lite"/>
    </source>
</evidence>
<comment type="similarity">
    <text evidence="1 5">Belongs to the NOP53 family.</text>
</comment>
<protein>
    <recommendedName>
        <fullName evidence="2 5">Ribosome biogenesis protein NOP53</fullName>
    </recommendedName>
</protein>